<protein>
    <submittedName>
        <fullName evidence="1">Uncharacterized protein</fullName>
    </submittedName>
</protein>
<organism evidence="1 2">
    <name type="scientific">candidate division WWE3 bacterium RIFCSPLOWO2_01_FULL_41_18</name>
    <dbReference type="NCBI Taxonomy" id="1802625"/>
    <lineage>
        <taxon>Bacteria</taxon>
        <taxon>Katanobacteria</taxon>
    </lineage>
</organism>
<dbReference type="Proteomes" id="UP000176504">
    <property type="component" value="Unassembled WGS sequence"/>
</dbReference>
<dbReference type="AlphaFoldDB" id="A0A1F4VD17"/>
<dbReference type="EMBL" id="MEVI01000003">
    <property type="protein sequence ID" value="OGC55027.1"/>
    <property type="molecule type" value="Genomic_DNA"/>
</dbReference>
<name>A0A1F4VD17_UNCKA</name>
<evidence type="ECO:0000313" key="2">
    <source>
        <dbReference type="Proteomes" id="UP000176504"/>
    </source>
</evidence>
<reference evidence="1 2" key="1">
    <citation type="journal article" date="2016" name="Nat. Commun.">
        <title>Thousands of microbial genomes shed light on interconnected biogeochemical processes in an aquifer system.</title>
        <authorList>
            <person name="Anantharaman K."/>
            <person name="Brown C.T."/>
            <person name="Hug L.A."/>
            <person name="Sharon I."/>
            <person name="Castelle C.J."/>
            <person name="Probst A.J."/>
            <person name="Thomas B.C."/>
            <person name="Singh A."/>
            <person name="Wilkins M.J."/>
            <person name="Karaoz U."/>
            <person name="Brodie E.L."/>
            <person name="Williams K.H."/>
            <person name="Hubbard S.S."/>
            <person name="Banfield J.F."/>
        </authorList>
    </citation>
    <scope>NUCLEOTIDE SEQUENCE [LARGE SCALE GENOMIC DNA]</scope>
</reference>
<proteinExistence type="predicted"/>
<comment type="caution">
    <text evidence="1">The sequence shown here is derived from an EMBL/GenBank/DDBJ whole genome shotgun (WGS) entry which is preliminary data.</text>
</comment>
<sequence length="374" mass="41590">MKKVILIISAFALLCIARIIYLTGLNQGKNQIVDTYRSDTYGYSFQVPNSFSITKTDCDNKFNGVCLEKFLITPKLFTEADIKYLSVATITLVKGIEDIQFSGQLSRSIYNTKTDTWVDETSMDQGPVSKDMLVINMDNNVISRTSVVGSQRVTSIDLITDKNKDLTFVLSKPVVERIRCDLLDITKKQICINYLHQIKAEVEGWTPVSLYADFFKETDTILRTFQWRSNTSTTSTETPDISQTPYVAENLKTFTNDTYYIPLTPQNSGEGNGVSIATLTDLGNEKTKIVIQLDFMAGKPPANIYKGSCLAIGLVAYPLTEVINGLKTNSAPGKSETILNISLQNLRLGRPLAIGIRHLPLSDSLFLAWCGDLN</sequence>
<accession>A0A1F4VD17</accession>
<gene>
    <name evidence="1" type="ORF">A3A78_03530</name>
</gene>
<evidence type="ECO:0000313" key="1">
    <source>
        <dbReference type="EMBL" id="OGC55027.1"/>
    </source>
</evidence>